<dbReference type="PANTHER" id="PTHR18964">
    <property type="entry name" value="ROK (REPRESSOR, ORF, KINASE) FAMILY"/>
    <property type="match status" value="1"/>
</dbReference>
<gene>
    <name evidence="2" type="ORF">ACFS27_16835</name>
</gene>
<dbReference type="Pfam" id="PF00480">
    <property type="entry name" value="ROK"/>
    <property type="match status" value="1"/>
</dbReference>
<dbReference type="Gene3D" id="1.10.10.10">
    <property type="entry name" value="Winged helix-like DNA-binding domain superfamily/Winged helix DNA-binding domain"/>
    <property type="match status" value="1"/>
</dbReference>
<dbReference type="EMBL" id="JBHUOG010000002">
    <property type="protein sequence ID" value="MFD2795227.1"/>
    <property type="molecule type" value="Genomic_DNA"/>
</dbReference>
<dbReference type="InterPro" id="IPR000600">
    <property type="entry name" value="ROK"/>
</dbReference>
<dbReference type="InterPro" id="IPR036390">
    <property type="entry name" value="WH_DNA-bd_sf"/>
</dbReference>
<accession>A0ABW5VUH2</accession>
<keyword evidence="3" id="KW-1185">Reference proteome</keyword>
<dbReference type="PANTHER" id="PTHR18964:SF149">
    <property type="entry name" value="BIFUNCTIONAL UDP-N-ACETYLGLUCOSAMINE 2-EPIMERASE_N-ACETYLMANNOSAMINE KINASE"/>
    <property type="match status" value="1"/>
</dbReference>
<sequence length="388" mass="40975">MAKTTLRSQRSPRAQHEAQVLDLLRVQGSASRAQIAAGTGLSRATISAITANLRRSGLIVRSDAVVETSGVGRTPERLTLNPGSRVIVGVEFSHTRVTVVVCDVTHRVLGSRVREHNHDEPWERRLATAIGFIDALVVTPLTLIAIGSGVPGAISERPRVVERVERCLGDRYRVPVRVENNARLAGLAEFSWGAGRDMPDLVYLRLSEGVGGLLIVDDEPRLGNTGSAGEFGHVCVDPNGPVCRCANRGCLEAYVGLGAVLARAGAASVGDLTEALDRAEPRALAVTTDAGARIGLVLANTCSILDISSVVLGGALAQVGDRLVRAVRQMVVRHAHGGGTERLQIRTAELGNLDGALGGVALVLRDRSIPVGRRSTSRSAHDENVLTA</sequence>
<evidence type="ECO:0000313" key="3">
    <source>
        <dbReference type="Proteomes" id="UP001597479"/>
    </source>
</evidence>
<dbReference type="InterPro" id="IPR036388">
    <property type="entry name" value="WH-like_DNA-bd_sf"/>
</dbReference>
<organism evidence="2 3">
    <name type="scientific">Promicromonospora vindobonensis</name>
    <dbReference type="NCBI Taxonomy" id="195748"/>
    <lineage>
        <taxon>Bacteria</taxon>
        <taxon>Bacillati</taxon>
        <taxon>Actinomycetota</taxon>
        <taxon>Actinomycetes</taxon>
        <taxon>Micrococcales</taxon>
        <taxon>Promicromonosporaceae</taxon>
        <taxon>Promicromonospora</taxon>
    </lineage>
</organism>
<comment type="similarity">
    <text evidence="1">Belongs to the ROK (NagC/XylR) family.</text>
</comment>
<proteinExistence type="inferred from homology"/>
<protein>
    <submittedName>
        <fullName evidence="2">ROK family protein</fullName>
    </submittedName>
</protein>
<dbReference type="SUPFAM" id="SSF53067">
    <property type="entry name" value="Actin-like ATPase domain"/>
    <property type="match status" value="1"/>
</dbReference>
<reference evidence="3" key="1">
    <citation type="journal article" date="2019" name="Int. J. Syst. Evol. Microbiol.">
        <title>The Global Catalogue of Microorganisms (GCM) 10K type strain sequencing project: providing services to taxonomists for standard genome sequencing and annotation.</title>
        <authorList>
            <consortium name="The Broad Institute Genomics Platform"/>
            <consortium name="The Broad Institute Genome Sequencing Center for Infectious Disease"/>
            <person name="Wu L."/>
            <person name="Ma J."/>
        </authorList>
    </citation>
    <scope>NUCLEOTIDE SEQUENCE [LARGE SCALE GENOMIC DNA]</scope>
    <source>
        <strain evidence="3">CCM 7044</strain>
    </source>
</reference>
<comment type="caution">
    <text evidence="2">The sequence shown here is derived from an EMBL/GenBank/DDBJ whole genome shotgun (WGS) entry which is preliminary data.</text>
</comment>
<name>A0ABW5VUH2_9MICO</name>
<dbReference type="SUPFAM" id="SSF46785">
    <property type="entry name" value="Winged helix' DNA-binding domain"/>
    <property type="match status" value="1"/>
</dbReference>
<dbReference type="Proteomes" id="UP001597479">
    <property type="component" value="Unassembled WGS sequence"/>
</dbReference>
<dbReference type="Gene3D" id="3.30.420.40">
    <property type="match status" value="2"/>
</dbReference>
<evidence type="ECO:0000313" key="2">
    <source>
        <dbReference type="EMBL" id="MFD2795227.1"/>
    </source>
</evidence>
<dbReference type="RefSeq" id="WP_377185105.1">
    <property type="nucleotide sequence ID" value="NZ_JBHUOG010000002.1"/>
</dbReference>
<dbReference type="InterPro" id="IPR043129">
    <property type="entry name" value="ATPase_NBD"/>
</dbReference>
<evidence type="ECO:0000256" key="1">
    <source>
        <dbReference type="ARBA" id="ARBA00006479"/>
    </source>
</evidence>